<dbReference type="AlphaFoldDB" id="A0AAV9HX10"/>
<name>A0AAV9HX10_9PEZI</name>
<proteinExistence type="predicted"/>
<dbReference type="EMBL" id="MU864952">
    <property type="protein sequence ID" value="KAK4464032.1"/>
    <property type="molecule type" value="Genomic_DNA"/>
</dbReference>
<evidence type="ECO:0000313" key="2">
    <source>
        <dbReference type="Proteomes" id="UP001321749"/>
    </source>
</evidence>
<comment type="caution">
    <text evidence="1">The sequence shown here is derived from an EMBL/GenBank/DDBJ whole genome shotgun (WGS) entry which is preliminary data.</text>
</comment>
<dbReference type="Proteomes" id="UP001321749">
    <property type="component" value="Unassembled WGS sequence"/>
</dbReference>
<reference evidence="1" key="2">
    <citation type="submission" date="2023-06" db="EMBL/GenBank/DDBJ databases">
        <authorList>
            <consortium name="Lawrence Berkeley National Laboratory"/>
            <person name="Mondo S.J."/>
            <person name="Hensen N."/>
            <person name="Bonometti L."/>
            <person name="Westerberg I."/>
            <person name="Brannstrom I.O."/>
            <person name="Guillou S."/>
            <person name="Cros-Aarteil S."/>
            <person name="Calhoun S."/>
            <person name="Haridas S."/>
            <person name="Kuo A."/>
            <person name="Pangilinan J."/>
            <person name="Riley R."/>
            <person name="Labutti K."/>
            <person name="Andreopoulos B."/>
            <person name="Lipzen A."/>
            <person name="Chen C."/>
            <person name="Yanf M."/>
            <person name="Daum C."/>
            <person name="Ng V."/>
            <person name="Clum A."/>
            <person name="Steindorff A."/>
            <person name="Ohm R."/>
            <person name="Martin F."/>
            <person name="Silar P."/>
            <person name="Natvig D."/>
            <person name="Lalanne C."/>
            <person name="Gautier V."/>
            <person name="Ament-Velasquez S.L."/>
            <person name="Kruys A."/>
            <person name="Hutchinson M.I."/>
            <person name="Powell A.J."/>
            <person name="Barry K."/>
            <person name="Miller A.N."/>
            <person name="Grigoriev I.V."/>
            <person name="Debuchy R."/>
            <person name="Gladieux P."/>
            <person name="Thoren M.H."/>
            <person name="Johannesson H."/>
        </authorList>
    </citation>
    <scope>NUCLEOTIDE SEQUENCE</scope>
    <source>
        <strain evidence="1">PSN324</strain>
    </source>
</reference>
<evidence type="ECO:0000313" key="1">
    <source>
        <dbReference type="EMBL" id="KAK4464032.1"/>
    </source>
</evidence>
<gene>
    <name evidence="1" type="ORF">QBC42DRAFT_284782</name>
</gene>
<accession>A0AAV9HX10</accession>
<sequence>MKPLDDSSFFPPVVIKVYLKKCRLKTKTISRLTKPGKNKTNRGSVFPQLAHECQKAERELLRTADKAIFLGPPLEVKSREALDLILNVVMKKAGSLRPQRIAYSADSFAAVEFSSPNNQDKNLNLIGQDAKFVLDGQSHSIVASEFGSPETTSGNVWFITTEAYQTPHMVVAGIKKRLKQLNTVSKLEIALDKSLIKGAGHPLLFPREAYNARQFYRGDHSATKCTEHSSYSIGTAAYDSENLGEDYQPRLDAEVEPITLIMSSLGGPLINR</sequence>
<reference evidence="1" key="1">
    <citation type="journal article" date="2023" name="Mol. Phylogenet. Evol.">
        <title>Genome-scale phylogeny and comparative genomics of the fungal order Sordariales.</title>
        <authorList>
            <person name="Hensen N."/>
            <person name="Bonometti L."/>
            <person name="Westerberg I."/>
            <person name="Brannstrom I.O."/>
            <person name="Guillou S."/>
            <person name="Cros-Aarteil S."/>
            <person name="Calhoun S."/>
            <person name="Haridas S."/>
            <person name="Kuo A."/>
            <person name="Mondo S."/>
            <person name="Pangilinan J."/>
            <person name="Riley R."/>
            <person name="LaButti K."/>
            <person name="Andreopoulos B."/>
            <person name="Lipzen A."/>
            <person name="Chen C."/>
            <person name="Yan M."/>
            <person name="Daum C."/>
            <person name="Ng V."/>
            <person name="Clum A."/>
            <person name="Steindorff A."/>
            <person name="Ohm R.A."/>
            <person name="Martin F."/>
            <person name="Silar P."/>
            <person name="Natvig D.O."/>
            <person name="Lalanne C."/>
            <person name="Gautier V."/>
            <person name="Ament-Velasquez S.L."/>
            <person name="Kruys A."/>
            <person name="Hutchinson M.I."/>
            <person name="Powell A.J."/>
            <person name="Barry K."/>
            <person name="Miller A.N."/>
            <person name="Grigoriev I.V."/>
            <person name="Debuchy R."/>
            <person name="Gladieux P."/>
            <person name="Hiltunen Thoren M."/>
            <person name="Johannesson H."/>
        </authorList>
    </citation>
    <scope>NUCLEOTIDE SEQUENCE</scope>
    <source>
        <strain evidence="1">PSN324</strain>
    </source>
</reference>
<organism evidence="1 2">
    <name type="scientific">Cladorrhinum samala</name>
    <dbReference type="NCBI Taxonomy" id="585594"/>
    <lineage>
        <taxon>Eukaryota</taxon>
        <taxon>Fungi</taxon>
        <taxon>Dikarya</taxon>
        <taxon>Ascomycota</taxon>
        <taxon>Pezizomycotina</taxon>
        <taxon>Sordariomycetes</taxon>
        <taxon>Sordariomycetidae</taxon>
        <taxon>Sordariales</taxon>
        <taxon>Podosporaceae</taxon>
        <taxon>Cladorrhinum</taxon>
    </lineage>
</organism>
<keyword evidence="2" id="KW-1185">Reference proteome</keyword>
<protein>
    <submittedName>
        <fullName evidence="1">Uncharacterized protein</fullName>
    </submittedName>
</protein>